<protein>
    <submittedName>
        <fullName evidence="9">ABC-type antimicrobial peptide transport system permease subunit</fullName>
    </submittedName>
</protein>
<dbReference type="Pfam" id="PF02687">
    <property type="entry name" value="FtsX"/>
    <property type="match status" value="2"/>
</dbReference>
<evidence type="ECO:0000313" key="10">
    <source>
        <dbReference type="Proteomes" id="UP000238375"/>
    </source>
</evidence>
<dbReference type="PANTHER" id="PTHR30572">
    <property type="entry name" value="MEMBRANE COMPONENT OF TRANSPORTER-RELATED"/>
    <property type="match status" value="1"/>
</dbReference>
<feature type="transmembrane region" description="Helical" evidence="6">
    <location>
        <begin position="338"/>
        <end position="361"/>
    </location>
</feature>
<name>A0A2T0T5W2_9BACT</name>
<keyword evidence="5 6" id="KW-0472">Membrane</keyword>
<evidence type="ECO:0000256" key="4">
    <source>
        <dbReference type="ARBA" id="ARBA00022989"/>
    </source>
</evidence>
<reference evidence="9 10" key="1">
    <citation type="submission" date="2018-03" db="EMBL/GenBank/DDBJ databases">
        <title>Genomic Encyclopedia of Archaeal and Bacterial Type Strains, Phase II (KMG-II): from individual species to whole genera.</title>
        <authorList>
            <person name="Goeker M."/>
        </authorList>
    </citation>
    <scope>NUCLEOTIDE SEQUENCE [LARGE SCALE GENOMIC DNA]</scope>
    <source>
        <strain evidence="9 10">DSM 28354</strain>
    </source>
</reference>
<keyword evidence="4 6" id="KW-1133">Transmembrane helix</keyword>
<feature type="transmembrane region" description="Helical" evidence="6">
    <location>
        <begin position="766"/>
        <end position="786"/>
    </location>
</feature>
<keyword evidence="2" id="KW-1003">Cell membrane</keyword>
<evidence type="ECO:0000256" key="5">
    <source>
        <dbReference type="ARBA" id="ARBA00023136"/>
    </source>
</evidence>
<proteinExistence type="predicted"/>
<organism evidence="9 10">
    <name type="scientific">Spirosoma oryzae</name>
    <dbReference type="NCBI Taxonomy" id="1469603"/>
    <lineage>
        <taxon>Bacteria</taxon>
        <taxon>Pseudomonadati</taxon>
        <taxon>Bacteroidota</taxon>
        <taxon>Cytophagia</taxon>
        <taxon>Cytophagales</taxon>
        <taxon>Cytophagaceae</taxon>
        <taxon>Spirosoma</taxon>
    </lineage>
</organism>
<comment type="subcellular location">
    <subcellularLocation>
        <location evidence="1">Cell membrane</location>
        <topology evidence="1">Multi-pass membrane protein</topology>
    </subcellularLocation>
</comment>
<dbReference type="EMBL" id="PVTE01000006">
    <property type="protein sequence ID" value="PRY41065.1"/>
    <property type="molecule type" value="Genomic_DNA"/>
</dbReference>
<feature type="domain" description="ABC3 transporter permease C-terminal" evidence="7">
    <location>
        <begin position="293"/>
        <end position="409"/>
    </location>
</feature>
<dbReference type="Pfam" id="PF12704">
    <property type="entry name" value="MacB_PCD"/>
    <property type="match status" value="2"/>
</dbReference>
<accession>A0A2T0T5W2</accession>
<evidence type="ECO:0000259" key="7">
    <source>
        <dbReference type="Pfam" id="PF02687"/>
    </source>
</evidence>
<dbReference type="AlphaFoldDB" id="A0A2T0T5W2"/>
<dbReference type="Proteomes" id="UP000238375">
    <property type="component" value="Unassembled WGS sequence"/>
</dbReference>
<feature type="transmembrane region" description="Helical" evidence="6">
    <location>
        <begin position="381"/>
        <end position="404"/>
    </location>
</feature>
<evidence type="ECO:0000256" key="2">
    <source>
        <dbReference type="ARBA" id="ARBA00022475"/>
    </source>
</evidence>
<comment type="caution">
    <text evidence="9">The sequence shown here is derived from an EMBL/GenBank/DDBJ whole genome shotgun (WGS) entry which is preliminary data.</text>
</comment>
<dbReference type="InterPro" id="IPR050250">
    <property type="entry name" value="Macrolide_Exporter_MacB"/>
</dbReference>
<feature type="transmembrane region" description="Helical" evidence="6">
    <location>
        <begin position="732"/>
        <end position="751"/>
    </location>
</feature>
<keyword evidence="3 6" id="KW-0812">Transmembrane</keyword>
<evidence type="ECO:0000313" key="9">
    <source>
        <dbReference type="EMBL" id="PRY41065.1"/>
    </source>
</evidence>
<evidence type="ECO:0000256" key="6">
    <source>
        <dbReference type="SAM" id="Phobius"/>
    </source>
</evidence>
<evidence type="ECO:0000256" key="3">
    <source>
        <dbReference type="ARBA" id="ARBA00022692"/>
    </source>
</evidence>
<dbReference type="OrthoDB" id="5933722at2"/>
<feature type="transmembrane region" description="Helical" evidence="6">
    <location>
        <begin position="287"/>
        <end position="309"/>
    </location>
</feature>
<feature type="domain" description="MacB-like periplasmic core" evidence="8">
    <location>
        <begin position="20"/>
        <end position="244"/>
    </location>
</feature>
<dbReference type="RefSeq" id="WP_106137484.1">
    <property type="nucleotide sequence ID" value="NZ_PVTE01000006.1"/>
</dbReference>
<dbReference type="InterPro" id="IPR003838">
    <property type="entry name" value="ABC3_permease_C"/>
</dbReference>
<evidence type="ECO:0000256" key="1">
    <source>
        <dbReference type="ARBA" id="ARBA00004651"/>
    </source>
</evidence>
<dbReference type="GO" id="GO:0005886">
    <property type="term" value="C:plasma membrane"/>
    <property type="evidence" value="ECO:0007669"/>
    <property type="project" value="UniProtKB-SubCell"/>
</dbReference>
<sequence length="803" mass="90007">MLRNYLKIAWRNLIRHKGYSAINIGGLAVGMAVAMLIGLWIYDELSYNKSFQHYDRIARVMQHQTVNGHVLTQQMIPIPLDAELRTNYGDAFAHLAIAFWQEDRILSYGDKHVTRSGNYMGAEMPEILSLQMQRGSRAGLSDVHSILLSASTAKALFGDANPMEKIIDIDGRANLKVTGVYDDLPANSEFHELTFIAPWDLFVATQPWVKQLRDKRRWDDNSFQLFAQLADNADMETVSTRIKNAKLNNLSADEKQFKAEIFLHPMRDWRLYSNWEEGVKQGGYSQYVRLFAIISVFVLLLACINFMNLSTARSEKRAKEVGIRKAVGSERRQLVNQFFSESFLVVALAFAGAVLLVLLLLPWFNTVADKQLTFPWTEVSFWLTCLGFITITGLLAGSYPAFYLSSFQPIKVLKGSGSALRLGSGRLATVPRKVLVVVQFTVSITLIIGTIIVYRQIQHTQDRPTGYDRTGLLTMKMTTPAFYGKYDLLRTELTSAGLIEEMAESSSPITGVFADEGAFSWPGQDPGVSGQFGTVWVTPEFGKTVGWHVKEGRDFSRKFSTDSSAILVNEAAVTFMGLKNPVGTLVHWGLKNKQYRVVGVVRNVLANSPYDPVTPVFYFMDYNNVNWITLKLNPNRSTSQAIAGIEATFKKHIPSAPFDYKFIDQEFGEKFASEERIGKLAGVFSTLAILISCLGLFGLASFTAEQRTKEIGVRKVLGASVLNLWGLLSKDFVTLVLIACFIASPIAWYYLNEWLSDYEYRTELSWWVFVVAGLGALLITLLTVSFQSIKAALMNPVKSLRSE</sequence>
<gene>
    <name evidence="9" type="ORF">CLV58_106252</name>
</gene>
<feature type="domain" description="MacB-like periplasmic core" evidence="8">
    <location>
        <begin position="442"/>
        <end position="647"/>
    </location>
</feature>
<feature type="transmembrane region" description="Helical" evidence="6">
    <location>
        <begin position="21"/>
        <end position="42"/>
    </location>
</feature>
<feature type="transmembrane region" description="Helical" evidence="6">
    <location>
        <begin position="680"/>
        <end position="704"/>
    </location>
</feature>
<feature type="transmembrane region" description="Helical" evidence="6">
    <location>
        <begin position="434"/>
        <end position="454"/>
    </location>
</feature>
<dbReference type="GO" id="GO:0022857">
    <property type="term" value="F:transmembrane transporter activity"/>
    <property type="evidence" value="ECO:0007669"/>
    <property type="project" value="TreeGrafter"/>
</dbReference>
<evidence type="ECO:0000259" key="8">
    <source>
        <dbReference type="Pfam" id="PF12704"/>
    </source>
</evidence>
<feature type="domain" description="ABC3 transporter permease C-terminal" evidence="7">
    <location>
        <begin position="683"/>
        <end position="796"/>
    </location>
</feature>
<dbReference type="PANTHER" id="PTHR30572:SF18">
    <property type="entry name" value="ABC-TYPE MACROLIDE FAMILY EXPORT SYSTEM PERMEASE COMPONENT 2"/>
    <property type="match status" value="1"/>
</dbReference>
<keyword evidence="10" id="KW-1185">Reference proteome</keyword>
<dbReference type="InterPro" id="IPR025857">
    <property type="entry name" value="MacB_PCD"/>
</dbReference>